<evidence type="ECO:0000256" key="1">
    <source>
        <dbReference type="SAM" id="MobiDB-lite"/>
    </source>
</evidence>
<accession>A0A8H6HDK5</accession>
<reference evidence="2 3" key="1">
    <citation type="submission" date="2020-07" db="EMBL/GenBank/DDBJ databases">
        <title>Comparative genomics of pyrophilous fungi reveals a link between fire events and developmental genes.</title>
        <authorList>
            <consortium name="DOE Joint Genome Institute"/>
            <person name="Steindorff A.S."/>
            <person name="Carver A."/>
            <person name="Calhoun S."/>
            <person name="Stillman K."/>
            <person name="Liu H."/>
            <person name="Lipzen A."/>
            <person name="Pangilinan J."/>
            <person name="Labutti K."/>
            <person name="Bruns T.D."/>
            <person name="Grigoriev I.V."/>
        </authorList>
    </citation>
    <scope>NUCLEOTIDE SEQUENCE [LARGE SCALE GENOMIC DNA]</scope>
    <source>
        <strain evidence="2 3">CBS 144469</strain>
    </source>
</reference>
<feature type="compositionally biased region" description="Basic and acidic residues" evidence="1">
    <location>
        <begin position="55"/>
        <end position="64"/>
    </location>
</feature>
<feature type="compositionally biased region" description="Basic and acidic residues" evidence="1">
    <location>
        <begin position="114"/>
        <end position="123"/>
    </location>
</feature>
<dbReference type="SUPFAM" id="SSF48592">
    <property type="entry name" value="GroEL equatorial domain-like"/>
    <property type="match status" value="1"/>
</dbReference>
<evidence type="ECO:0000313" key="2">
    <source>
        <dbReference type="EMBL" id="KAF6744311.1"/>
    </source>
</evidence>
<feature type="region of interest" description="Disordered" evidence="1">
    <location>
        <begin position="46"/>
        <end position="66"/>
    </location>
</feature>
<dbReference type="Pfam" id="PF00118">
    <property type="entry name" value="Cpn60_TCP1"/>
    <property type="match status" value="1"/>
</dbReference>
<protein>
    <submittedName>
        <fullName evidence="2">Uncharacterized protein</fullName>
    </submittedName>
</protein>
<dbReference type="EMBL" id="JACGCI010000124">
    <property type="protein sequence ID" value="KAF6744311.1"/>
    <property type="molecule type" value="Genomic_DNA"/>
</dbReference>
<organism evidence="2 3">
    <name type="scientific">Ephemerocybe angulata</name>
    <dbReference type="NCBI Taxonomy" id="980116"/>
    <lineage>
        <taxon>Eukaryota</taxon>
        <taxon>Fungi</taxon>
        <taxon>Dikarya</taxon>
        <taxon>Basidiomycota</taxon>
        <taxon>Agaricomycotina</taxon>
        <taxon>Agaricomycetes</taxon>
        <taxon>Agaricomycetidae</taxon>
        <taxon>Agaricales</taxon>
        <taxon>Agaricineae</taxon>
        <taxon>Psathyrellaceae</taxon>
        <taxon>Ephemerocybe</taxon>
    </lineage>
</organism>
<sequence length="134" mass="14967">MPSIRKLLRDGEEKITWLGTVQRSLMTTSYMPGCKRHSAIASATRFGMHSQSKPRGVESAKHANGECSWGVSGDTGKIFDMKEYGLYESASVKIQTLKTDIEASRMIFRVDDVQAVKKDREGEQAPNPEDMQPE</sequence>
<comment type="caution">
    <text evidence="2">The sequence shown here is derived from an EMBL/GenBank/DDBJ whole genome shotgun (WGS) entry which is preliminary data.</text>
</comment>
<dbReference type="AlphaFoldDB" id="A0A8H6HDK5"/>
<keyword evidence="3" id="KW-1185">Reference proteome</keyword>
<dbReference type="InterPro" id="IPR002423">
    <property type="entry name" value="Cpn60/GroEL/TCP-1"/>
</dbReference>
<dbReference type="InterPro" id="IPR027413">
    <property type="entry name" value="GROEL-like_equatorial_sf"/>
</dbReference>
<dbReference type="Gene3D" id="1.10.560.10">
    <property type="entry name" value="GroEL-like equatorial domain"/>
    <property type="match status" value="1"/>
</dbReference>
<feature type="region of interest" description="Disordered" evidence="1">
    <location>
        <begin position="114"/>
        <end position="134"/>
    </location>
</feature>
<dbReference type="Proteomes" id="UP000521943">
    <property type="component" value="Unassembled WGS sequence"/>
</dbReference>
<dbReference type="GO" id="GO:0005524">
    <property type="term" value="F:ATP binding"/>
    <property type="evidence" value="ECO:0007669"/>
    <property type="project" value="InterPro"/>
</dbReference>
<dbReference type="OrthoDB" id="10248520at2759"/>
<name>A0A8H6HDK5_9AGAR</name>
<evidence type="ECO:0000313" key="3">
    <source>
        <dbReference type="Proteomes" id="UP000521943"/>
    </source>
</evidence>
<proteinExistence type="predicted"/>
<gene>
    <name evidence="2" type="ORF">DFP72DRAFT_1177161</name>
</gene>